<dbReference type="Pfam" id="PF04023">
    <property type="entry name" value="FeoA"/>
    <property type="match status" value="1"/>
</dbReference>
<protein>
    <submittedName>
        <fullName evidence="2">FeoA-like protein</fullName>
    </submittedName>
</protein>
<evidence type="ECO:0000259" key="1">
    <source>
        <dbReference type="SMART" id="SM00899"/>
    </source>
</evidence>
<sequence>MKLSEAKSGGFYRITSVKEPELARKLGAYGIFAGSLVSKVGRGEIELATLKLAIGETTIALSGSMARHLFYSSPSGEKRSIYEQELNTEFTVVVPRNYSKDMTKLGIKNGDSVQVIKKLPHMEYITLVGHKTRCRLSEAHAACILGENRQFSFASKNRDFTVKELISQDTYSEVMAVNGISKGTVLNLEGIETGKSVHLDDYPDMVICTAEGLRVFISAATAEKISAE</sequence>
<name>A0A4R1KCN6_9BACT</name>
<feature type="domain" description="Ferrous iron transporter FeoA-like" evidence="1">
    <location>
        <begin position="1"/>
        <end position="73"/>
    </location>
</feature>
<reference evidence="2 3" key="1">
    <citation type="submission" date="2019-03" db="EMBL/GenBank/DDBJ databases">
        <title>Genomic Encyclopedia of Type Strains, Phase IV (KMG-IV): sequencing the most valuable type-strain genomes for metagenomic binning, comparative biology and taxonomic classification.</title>
        <authorList>
            <person name="Goeker M."/>
        </authorList>
    </citation>
    <scope>NUCLEOTIDE SEQUENCE [LARGE SCALE GENOMIC DNA]</scope>
    <source>
        <strain evidence="2 3">DSM 24984</strain>
    </source>
</reference>
<evidence type="ECO:0000313" key="2">
    <source>
        <dbReference type="EMBL" id="TCK61917.1"/>
    </source>
</evidence>
<comment type="caution">
    <text evidence="2">The sequence shown here is derived from an EMBL/GenBank/DDBJ whole genome shotgun (WGS) entry which is preliminary data.</text>
</comment>
<dbReference type="InterPro" id="IPR007167">
    <property type="entry name" value="Fe-transptr_FeoA-like"/>
</dbReference>
<dbReference type="EMBL" id="SMGG01000003">
    <property type="protein sequence ID" value="TCK61917.1"/>
    <property type="molecule type" value="Genomic_DNA"/>
</dbReference>
<accession>A0A4R1KCN6</accession>
<gene>
    <name evidence="2" type="ORF">C8D98_0424</name>
</gene>
<proteinExistence type="predicted"/>
<dbReference type="RefSeq" id="WP_132871590.1">
    <property type="nucleotide sequence ID" value="NZ_JAJUHT010000002.1"/>
</dbReference>
<organism evidence="2 3">
    <name type="scientific">Seleniivibrio woodruffii</name>
    <dbReference type="NCBI Taxonomy" id="1078050"/>
    <lineage>
        <taxon>Bacteria</taxon>
        <taxon>Pseudomonadati</taxon>
        <taxon>Deferribacterota</taxon>
        <taxon>Deferribacteres</taxon>
        <taxon>Deferribacterales</taxon>
        <taxon>Geovibrionaceae</taxon>
        <taxon>Seleniivibrio</taxon>
    </lineage>
</organism>
<dbReference type="GO" id="GO:0046914">
    <property type="term" value="F:transition metal ion binding"/>
    <property type="evidence" value="ECO:0007669"/>
    <property type="project" value="InterPro"/>
</dbReference>
<dbReference type="OrthoDB" id="5454113at2"/>
<dbReference type="Proteomes" id="UP000294614">
    <property type="component" value="Unassembled WGS sequence"/>
</dbReference>
<dbReference type="AlphaFoldDB" id="A0A4R1KCN6"/>
<evidence type="ECO:0000313" key="3">
    <source>
        <dbReference type="Proteomes" id="UP000294614"/>
    </source>
</evidence>
<dbReference type="InterPro" id="IPR038157">
    <property type="entry name" value="FeoA_core_dom"/>
</dbReference>
<keyword evidence="3" id="KW-1185">Reference proteome</keyword>
<dbReference type="SMART" id="SM00899">
    <property type="entry name" value="FeoA"/>
    <property type="match status" value="1"/>
</dbReference>
<dbReference type="Gene3D" id="2.30.30.90">
    <property type="match status" value="1"/>
</dbReference>